<dbReference type="Proteomes" id="UP000561326">
    <property type="component" value="Unassembled WGS sequence"/>
</dbReference>
<evidence type="ECO:0000313" key="3">
    <source>
        <dbReference type="Proteomes" id="UP000561326"/>
    </source>
</evidence>
<dbReference type="Gene3D" id="3.40.630.30">
    <property type="match status" value="2"/>
</dbReference>
<dbReference type="RefSeq" id="WP_168975044.1">
    <property type="nucleotide sequence ID" value="NZ_JABAGO010000012.1"/>
</dbReference>
<dbReference type="PROSITE" id="PS51186">
    <property type="entry name" value="GNAT"/>
    <property type="match status" value="2"/>
</dbReference>
<dbReference type="GO" id="GO:0016747">
    <property type="term" value="F:acyltransferase activity, transferring groups other than amino-acyl groups"/>
    <property type="evidence" value="ECO:0007669"/>
    <property type="project" value="InterPro"/>
</dbReference>
<evidence type="ECO:0000313" key="2">
    <source>
        <dbReference type="EMBL" id="NME98317.1"/>
    </source>
</evidence>
<dbReference type="Pfam" id="PF00583">
    <property type="entry name" value="Acetyltransf_1"/>
    <property type="match status" value="2"/>
</dbReference>
<feature type="domain" description="N-acetyltransferase" evidence="1">
    <location>
        <begin position="2"/>
        <end position="153"/>
    </location>
</feature>
<dbReference type="EMBL" id="JABAGO010000012">
    <property type="protein sequence ID" value="NME98317.1"/>
    <property type="molecule type" value="Genomic_DNA"/>
</dbReference>
<comment type="caution">
    <text evidence="2">The sequence shown here is derived from an EMBL/GenBank/DDBJ whole genome shotgun (WGS) entry which is preliminary data.</text>
</comment>
<evidence type="ECO:0000259" key="1">
    <source>
        <dbReference type="PROSITE" id="PS51186"/>
    </source>
</evidence>
<proteinExistence type="predicted"/>
<name>A0A848CWR1_ANEAE</name>
<dbReference type="InterPro" id="IPR000182">
    <property type="entry name" value="GNAT_dom"/>
</dbReference>
<feature type="domain" description="N-acetyltransferase" evidence="1">
    <location>
        <begin position="152"/>
        <end position="290"/>
    </location>
</feature>
<organism evidence="2 3">
    <name type="scientific">Aneurinibacillus aneurinilyticus</name>
    <name type="common">Bacillus aneurinolyticus</name>
    <dbReference type="NCBI Taxonomy" id="1391"/>
    <lineage>
        <taxon>Bacteria</taxon>
        <taxon>Bacillati</taxon>
        <taxon>Bacillota</taxon>
        <taxon>Bacilli</taxon>
        <taxon>Bacillales</taxon>
        <taxon>Paenibacillaceae</taxon>
        <taxon>Aneurinibacillus group</taxon>
        <taxon>Aneurinibacillus</taxon>
    </lineage>
</organism>
<dbReference type="InterPro" id="IPR016181">
    <property type="entry name" value="Acyl_CoA_acyltransferase"/>
</dbReference>
<gene>
    <name evidence="2" type="ORF">HF838_08595</name>
</gene>
<sequence>MLELKLLTPESAKPYKTFTYQSFREKIIDSAVSPEVRPIVVGASFMGNPVGLIVAGCDRKGATANVVSIFVQQSFRNIGIGTALMNYLLDYLQSEKFLKVIIQYYGLINICILEKILDKSGWEPPQLYSRYYRLELKNLVGFRWMDRMKLPPPYRLVSWGDVSRKEREQVKNLDEAGYRSYYDPSENEKAVVDTCSYFLKEKDTIIGWSIVERHLEDTLLYRVLYVREAYRDKGLGLVLAAKTAHGALASRIPYGVIQIVATNERMQKIYKRIIEPLSPVITPYWNCEKDLSS</sequence>
<dbReference type="AlphaFoldDB" id="A0A848CWR1"/>
<dbReference type="SUPFAM" id="SSF55729">
    <property type="entry name" value="Acyl-CoA N-acyltransferases (Nat)"/>
    <property type="match status" value="2"/>
</dbReference>
<reference evidence="2 3" key="1">
    <citation type="submission" date="2020-04" db="EMBL/GenBank/DDBJ databases">
        <authorList>
            <person name="Hitch T.C.A."/>
            <person name="Wylensek D."/>
            <person name="Clavel T."/>
        </authorList>
    </citation>
    <scope>NUCLEOTIDE SEQUENCE [LARGE SCALE GENOMIC DNA]</scope>
    <source>
        <strain evidence="2 3">WB01_D5_05</strain>
    </source>
</reference>
<accession>A0A848CWR1</accession>
<dbReference type="CDD" id="cd04301">
    <property type="entry name" value="NAT_SF"/>
    <property type="match status" value="1"/>
</dbReference>
<keyword evidence="2" id="KW-0808">Transferase</keyword>
<protein>
    <submittedName>
        <fullName evidence="2">GNAT family N-acetyltransferase</fullName>
    </submittedName>
</protein>